<reference evidence="1 2" key="1">
    <citation type="submission" date="2018-10" db="EMBL/GenBank/DDBJ databases">
        <title>Sequencing the genomes of 1000 actinobacteria strains.</title>
        <authorList>
            <person name="Klenk H.-P."/>
        </authorList>
    </citation>
    <scope>NUCLEOTIDE SEQUENCE [LARGE SCALE GENOMIC DNA]</scope>
    <source>
        <strain evidence="1 2">DSM 43911</strain>
    </source>
</reference>
<dbReference type="EMBL" id="RBXR01000001">
    <property type="protein sequence ID" value="RKT66920.1"/>
    <property type="molecule type" value="Genomic_DNA"/>
</dbReference>
<dbReference type="RefSeq" id="WP_147459132.1">
    <property type="nucleotide sequence ID" value="NZ_JBIUBA010000011.1"/>
</dbReference>
<protein>
    <submittedName>
        <fullName evidence="1">Uncharacterized protein</fullName>
    </submittedName>
</protein>
<gene>
    <name evidence="1" type="ORF">DFJ66_0086</name>
</gene>
<accession>A0A495WZ86</accession>
<dbReference type="Proteomes" id="UP000272729">
    <property type="component" value="Unassembled WGS sequence"/>
</dbReference>
<evidence type="ECO:0000313" key="2">
    <source>
        <dbReference type="Proteomes" id="UP000272729"/>
    </source>
</evidence>
<organism evidence="1 2">
    <name type="scientific">Saccharothrix variisporea</name>
    <dbReference type="NCBI Taxonomy" id="543527"/>
    <lineage>
        <taxon>Bacteria</taxon>
        <taxon>Bacillati</taxon>
        <taxon>Actinomycetota</taxon>
        <taxon>Actinomycetes</taxon>
        <taxon>Pseudonocardiales</taxon>
        <taxon>Pseudonocardiaceae</taxon>
        <taxon>Saccharothrix</taxon>
    </lineage>
</organism>
<proteinExistence type="predicted"/>
<keyword evidence="2" id="KW-1185">Reference proteome</keyword>
<evidence type="ECO:0000313" key="1">
    <source>
        <dbReference type="EMBL" id="RKT66920.1"/>
    </source>
</evidence>
<comment type="caution">
    <text evidence="1">The sequence shown here is derived from an EMBL/GenBank/DDBJ whole genome shotgun (WGS) entry which is preliminary data.</text>
</comment>
<dbReference type="AlphaFoldDB" id="A0A495WZ86"/>
<name>A0A495WZ86_9PSEU</name>
<dbReference type="OrthoDB" id="9908242at2"/>
<sequence>MPEWMRSQFLAPMYALLVSFGVALALGYAMTPSTAPPQPATAPALTIRLVTVDNSGDKIPATDLAGTSARVTEAASTRTLEVGADGSIVLAPPNGQLTVCVALPEDWTAPGAQRTAAGSWCRAVGQTTDPIEFVVGRDSR</sequence>